<evidence type="ECO:0000313" key="3">
    <source>
        <dbReference type="Proteomes" id="UP001172155"/>
    </source>
</evidence>
<name>A0AA40EWY3_9PEZI</name>
<gene>
    <name evidence="2" type="ORF">B0T18DRAFT_164948</name>
</gene>
<protein>
    <submittedName>
        <fullName evidence="2">Uncharacterized protein</fullName>
    </submittedName>
</protein>
<sequence length="159" mass="17050">MARYAVVGWLCVRPHTRAERGAAGCNGRQWDMEAAPCLSLSSSMSSWYKRGRRHAQNPLQVRARGYSVQGRRCSGSCPDMEVGARDRAMRQSSSIGRLAIGVDVSIFTGVQEVSGISYTLQPWFVCLARDMGDTSQGHLTVDGGVEIETGGPGIGTGGL</sequence>
<comment type="caution">
    <text evidence="2">The sequence shown here is derived from an EMBL/GenBank/DDBJ whole genome shotgun (WGS) entry which is preliminary data.</text>
</comment>
<evidence type="ECO:0000313" key="2">
    <source>
        <dbReference type="EMBL" id="KAK0747083.1"/>
    </source>
</evidence>
<accession>A0AA40EWY3</accession>
<dbReference type="Proteomes" id="UP001172155">
    <property type="component" value="Unassembled WGS sequence"/>
</dbReference>
<feature type="region of interest" description="Disordered" evidence="1">
    <location>
        <begin position="139"/>
        <end position="159"/>
    </location>
</feature>
<dbReference type="EMBL" id="JAUKUD010000004">
    <property type="protein sequence ID" value="KAK0747083.1"/>
    <property type="molecule type" value="Genomic_DNA"/>
</dbReference>
<dbReference type="AlphaFoldDB" id="A0AA40EWY3"/>
<reference evidence="2" key="1">
    <citation type="submission" date="2023-06" db="EMBL/GenBank/DDBJ databases">
        <title>Genome-scale phylogeny and comparative genomics of the fungal order Sordariales.</title>
        <authorList>
            <consortium name="Lawrence Berkeley National Laboratory"/>
            <person name="Hensen N."/>
            <person name="Bonometti L."/>
            <person name="Westerberg I."/>
            <person name="Brannstrom I.O."/>
            <person name="Guillou S."/>
            <person name="Cros-Aarteil S."/>
            <person name="Calhoun S."/>
            <person name="Haridas S."/>
            <person name="Kuo A."/>
            <person name="Mondo S."/>
            <person name="Pangilinan J."/>
            <person name="Riley R."/>
            <person name="LaButti K."/>
            <person name="Andreopoulos B."/>
            <person name="Lipzen A."/>
            <person name="Chen C."/>
            <person name="Yanf M."/>
            <person name="Daum C."/>
            <person name="Ng V."/>
            <person name="Clum A."/>
            <person name="Steindorff A."/>
            <person name="Ohm R."/>
            <person name="Martin F."/>
            <person name="Silar P."/>
            <person name="Natvig D."/>
            <person name="Lalanne C."/>
            <person name="Gautier V."/>
            <person name="Ament-velasquez S.L."/>
            <person name="Kruys A."/>
            <person name="Hutchinson M.I."/>
            <person name="Powell A.J."/>
            <person name="Barry K."/>
            <person name="Miller A.N."/>
            <person name="Grigoriev I.V."/>
            <person name="Debuchy R."/>
            <person name="Gladieux P."/>
            <person name="Thoren M.H."/>
            <person name="Johannesson H."/>
        </authorList>
    </citation>
    <scope>NUCLEOTIDE SEQUENCE</scope>
    <source>
        <strain evidence="2">SMH3187-1</strain>
    </source>
</reference>
<proteinExistence type="predicted"/>
<evidence type="ECO:0000256" key="1">
    <source>
        <dbReference type="SAM" id="MobiDB-lite"/>
    </source>
</evidence>
<keyword evidence="3" id="KW-1185">Reference proteome</keyword>
<feature type="compositionally biased region" description="Gly residues" evidence="1">
    <location>
        <begin position="150"/>
        <end position="159"/>
    </location>
</feature>
<organism evidence="2 3">
    <name type="scientific">Schizothecium vesticola</name>
    <dbReference type="NCBI Taxonomy" id="314040"/>
    <lineage>
        <taxon>Eukaryota</taxon>
        <taxon>Fungi</taxon>
        <taxon>Dikarya</taxon>
        <taxon>Ascomycota</taxon>
        <taxon>Pezizomycotina</taxon>
        <taxon>Sordariomycetes</taxon>
        <taxon>Sordariomycetidae</taxon>
        <taxon>Sordariales</taxon>
        <taxon>Schizotheciaceae</taxon>
        <taxon>Schizothecium</taxon>
    </lineage>
</organism>